<evidence type="ECO:0000313" key="4">
    <source>
        <dbReference type="RefSeq" id="XP_022238010.1"/>
    </source>
</evidence>
<name>A0ABM1S305_LIMPO</name>
<gene>
    <name evidence="4" type="primary">LOC111085107</name>
</gene>
<protein>
    <submittedName>
        <fullName evidence="4">Uncharacterized protein LOC111085107 isoform X2</fullName>
    </submittedName>
</protein>
<keyword evidence="3" id="KW-1185">Reference proteome</keyword>
<dbReference type="GeneID" id="111085107"/>
<dbReference type="RefSeq" id="XP_022238010.1">
    <property type="nucleotide sequence ID" value="XM_022382302.1"/>
</dbReference>
<evidence type="ECO:0000256" key="1">
    <source>
        <dbReference type="SAM" id="Coils"/>
    </source>
</evidence>
<organism evidence="3 4">
    <name type="scientific">Limulus polyphemus</name>
    <name type="common">Atlantic horseshoe crab</name>
    <dbReference type="NCBI Taxonomy" id="6850"/>
    <lineage>
        <taxon>Eukaryota</taxon>
        <taxon>Metazoa</taxon>
        <taxon>Ecdysozoa</taxon>
        <taxon>Arthropoda</taxon>
        <taxon>Chelicerata</taxon>
        <taxon>Merostomata</taxon>
        <taxon>Xiphosura</taxon>
        <taxon>Limulidae</taxon>
        <taxon>Limulus</taxon>
    </lineage>
</organism>
<evidence type="ECO:0000256" key="2">
    <source>
        <dbReference type="SAM" id="SignalP"/>
    </source>
</evidence>
<dbReference type="InterPro" id="IPR016024">
    <property type="entry name" value="ARM-type_fold"/>
</dbReference>
<feature type="coiled-coil region" evidence="1">
    <location>
        <begin position="117"/>
        <end position="168"/>
    </location>
</feature>
<keyword evidence="1" id="KW-0175">Coiled coil</keyword>
<dbReference type="SUPFAM" id="SSF48371">
    <property type="entry name" value="ARM repeat"/>
    <property type="match status" value="1"/>
</dbReference>
<keyword evidence="2" id="KW-0732">Signal</keyword>
<feature type="signal peptide" evidence="2">
    <location>
        <begin position="1"/>
        <end position="15"/>
    </location>
</feature>
<proteinExistence type="predicted"/>
<sequence>MKFFLVLLFVGCASASFYDVLDSTVNRAVLDFMVGMENVPSLKSAVGFGYADQLDEVEEDIKTELGKTLKESLDNIVEKIKDAIDNGKKVSQDLLDKAAEITDQLKNLGIDAGVKTLELLNKLKDKAKELLKNLLDKLGIGKRSLRDLMDMLKEKLNLRNLIETMKEKLLSKLDLHKISEYIKNKFGNLKEFGLKILEAIKTKGLEALKDLLRKILPSYNPSNSVKSEVCSLLQMLMNNLPLDQIITFIRNKFSKDWQKTLMEALTRGGVEALKVVVRDFCTSAPSHSIIDLWQKIKDFFKDLGLQIQEKFSKFAEWVKTIWNSGLENAKDKLAMVKIIAQEFINNAKDVSAEVAREALEFFRPYKDDLGTLWDELYEKAKGIMG</sequence>
<feature type="chain" id="PRO_5045355601" evidence="2">
    <location>
        <begin position="16"/>
        <end position="385"/>
    </location>
</feature>
<dbReference type="Proteomes" id="UP000694941">
    <property type="component" value="Unplaced"/>
</dbReference>
<accession>A0ABM1S305</accession>
<evidence type="ECO:0000313" key="3">
    <source>
        <dbReference type="Proteomes" id="UP000694941"/>
    </source>
</evidence>
<reference evidence="4" key="1">
    <citation type="submission" date="2025-08" db="UniProtKB">
        <authorList>
            <consortium name="RefSeq"/>
        </authorList>
    </citation>
    <scope>IDENTIFICATION</scope>
    <source>
        <tissue evidence="4">Muscle</tissue>
    </source>
</reference>